<dbReference type="RefSeq" id="WP_119974227.1">
    <property type="nucleotide sequence ID" value="NZ_JBHSQA010000016.1"/>
</dbReference>
<comment type="caution">
    <text evidence="3">The sequence shown here is derived from an EMBL/GenBank/DDBJ whole genome shotgun (WGS) entry which is preliminary data.</text>
</comment>
<evidence type="ECO:0000259" key="2">
    <source>
        <dbReference type="PROSITE" id="PS50965"/>
    </source>
</evidence>
<keyword evidence="1" id="KW-0812">Transmembrane</keyword>
<keyword evidence="1" id="KW-0472">Membrane</keyword>
<dbReference type="AlphaFoldDB" id="A0A3A5MFV6"/>
<evidence type="ECO:0000313" key="4">
    <source>
        <dbReference type="Proteomes" id="UP000272015"/>
    </source>
</evidence>
<dbReference type="Proteomes" id="UP000272015">
    <property type="component" value="Unassembled WGS sequence"/>
</dbReference>
<gene>
    <name evidence="3" type="ORF">D6T64_08580</name>
</gene>
<dbReference type="EMBL" id="QZVS01000078">
    <property type="protein sequence ID" value="RJT89007.1"/>
    <property type="molecule type" value="Genomic_DNA"/>
</dbReference>
<evidence type="ECO:0000313" key="3">
    <source>
        <dbReference type="EMBL" id="RJT89007.1"/>
    </source>
</evidence>
<keyword evidence="4" id="KW-1185">Reference proteome</keyword>
<feature type="domain" description="NERD" evidence="2">
    <location>
        <begin position="51"/>
        <end position="162"/>
    </location>
</feature>
<proteinExistence type="predicted"/>
<sequence>MSETHTMRQRFAAQSVIEVLLLEQSLVPPRSRFARLAGRSPLGAESLPWYLGAQGEIAVARLLAGLPGGWTVFHALPVRTRESDIDHLLVGPAGVFTITTKLHRGAKIWVAHRTLMVGREKRPYIRDAEFEAHRLTRILRDLTPLRTSVRPVVACVDPKRITIRERPAQVKVIDAEDLRRWLTTLPTVLGPAERMALVTVIDSPELWSALPAIEPDELRERFLLLDEAVRGARRRRIGWGMLGAALLGAGLTLVTVLSPLGASLL</sequence>
<keyword evidence="1" id="KW-1133">Transmembrane helix</keyword>
<dbReference type="Pfam" id="PF08378">
    <property type="entry name" value="NERD"/>
    <property type="match status" value="1"/>
</dbReference>
<name>A0A3A5MFV6_9MICO</name>
<reference evidence="3 4" key="1">
    <citation type="submission" date="2018-09" db="EMBL/GenBank/DDBJ databases">
        <title>Novel species of Cryobacterium.</title>
        <authorList>
            <person name="Liu Q."/>
            <person name="Xin Y.-H."/>
        </authorList>
    </citation>
    <scope>NUCLEOTIDE SEQUENCE [LARGE SCALE GENOMIC DNA]</scope>
    <source>
        <strain evidence="3 4">Hh39</strain>
    </source>
</reference>
<dbReference type="PROSITE" id="PS50965">
    <property type="entry name" value="NERD"/>
    <property type="match status" value="1"/>
</dbReference>
<evidence type="ECO:0000256" key="1">
    <source>
        <dbReference type="SAM" id="Phobius"/>
    </source>
</evidence>
<feature type="transmembrane region" description="Helical" evidence="1">
    <location>
        <begin position="239"/>
        <end position="262"/>
    </location>
</feature>
<accession>A0A3A5MFV6</accession>
<protein>
    <submittedName>
        <fullName evidence="3">NERD domain-containing protein</fullName>
    </submittedName>
</protein>
<organism evidence="3 4">
    <name type="scientific">Cryobacterium melibiosiphilum</name>
    <dbReference type="NCBI Taxonomy" id="995039"/>
    <lineage>
        <taxon>Bacteria</taxon>
        <taxon>Bacillati</taxon>
        <taxon>Actinomycetota</taxon>
        <taxon>Actinomycetes</taxon>
        <taxon>Micrococcales</taxon>
        <taxon>Microbacteriaceae</taxon>
        <taxon>Cryobacterium</taxon>
    </lineage>
</organism>
<dbReference type="OrthoDB" id="5793358at2"/>
<dbReference type="InterPro" id="IPR011528">
    <property type="entry name" value="NERD"/>
</dbReference>